<dbReference type="PANTHER" id="PTHR33387:SF3">
    <property type="entry name" value="DUF985 DOMAIN-CONTAINING PROTEIN"/>
    <property type="match status" value="1"/>
</dbReference>
<keyword evidence="3" id="KW-1185">Reference proteome</keyword>
<reference evidence="2 3" key="1">
    <citation type="submission" date="2016-06" db="EMBL/GenBank/DDBJ databases">
        <title>Evolution of pathogenesis and genome organization in the Tremellales.</title>
        <authorList>
            <person name="Cuomo C."/>
            <person name="Litvintseva A."/>
            <person name="Heitman J."/>
            <person name="Chen Y."/>
            <person name="Sun S."/>
            <person name="Springer D."/>
            <person name="Dromer F."/>
            <person name="Young S."/>
            <person name="Zeng Q."/>
            <person name="Chapman S."/>
            <person name="Gujja S."/>
            <person name="Saif S."/>
            <person name="Birren B."/>
        </authorList>
    </citation>
    <scope>NUCLEOTIDE SEQUENCE [LARGE SCALE GENOMIC DNA]</scope>
    <source>
        <strain evidence="2 3">ATCC 28783</strain>
    </source>
</reference>
<dbReference type="InterPro" id="IPR039935">
    <property type="entry name" value="YML079W-like"/>
</dbReference>
<dbReference type="PANTHER" id="PTHR33387">
    <property type="entry name" value="RMLC-LIKE JELLY ROLL FOLD PROTEIN"/>
    <property type="match status" value="1"/>
</dbReference>
<accession>A0A4Q1BV68</accession>
<dbReference type="Gene3D" id="2.60.120.10">
    <property type="entry name" value="Jelly Rolls"/>
    <property type="match status" value="1"/>
</dbReference>
<gene>
    <name evidence="2" type="ORF">M231_00643</name>
</gene>
<evidence type="ECO:0000313" key="2">
    <source>
        <dbReference type="EMBL" id="RXK41922.1"/>
    </source>
</evidence>
<dbReference type="InterPro" id="IPR011051">
    <property type="entry name" value="RmlC_Cupin_sf"/>
</dbReference>
<comment type="caution">
    <text evidence="2">The sequence shown here is derived from an EMBL/GenBank/DDBJ whole genome shotgun (WGS) entry which is preliminary data.</text>
</comment>
<feature type="domain" description="DUF985" evidence="1">
    <location>
        <begin position="14"/>
        <end position="195"/>
    </location>
</feature>
<dbReference type="OrthoDB" id="6614653at2759"/>
<dbReference type="CDD" id="cd06121">
    <property type="entry name" value="cupin_YML079wp"/>
    <property type="match status" value="1"/>
</dbReference>
<dbReference type="InParanoid" id="A0A4Q1BV68"/>
<dbReference type="InterPro" id="IPR014710">
    <property type="entry name" value="RmlC-like_jellyroll"/>
</dbReference>
<organism evidence="2 3">
    <name type="scientific">Tremella mesenterica</name>
    <name type="common">Jelly fungus</name>
    <dbReference type="NCBI Taxonomy" id="5217"/>
    <lineage>
        <taxon>Eukaryota</taxon>
        <taxon>Fungi</taxon>
        <taxon>Dikarya</taxon>
        <taxon>Basidiomycota</taxon>
        <taxon>Agaricomycotina</taxon>
        <taxon>Tremellomycetes</taxon>
        <taxon>Tremellales</taxon>
        <taxon>Tremellaceae</taxon>
        <taxon>Tremella</taxon>
    </lineage>
</organism>
<dbReference type="AlphaFoldDB" id="A0A4Q1BV68"/>
<dbReference type="VEuPathDB" id="FungiDB:TREMEDRAFT_30080"/>
<proteinExistence type="predicted"/>
<dbReference type="EMBL" id="SDIL01000004">
    <property type="protein sequence ID" value="RXK41922.1"/>
    <property type="molecule type" value="Genomic_DNA"/>
</dbReference>
<protein>
    <recommendedName>
        <fullName evidence="1">DUF985 domain-containing protein</fullName>
    </recommendedName>
</protein>
<dbReference type="Pfam" id="PF06172">
    <property type="entry name" value="Cupin_5"/>
    <property type="match status" value="1"/>
</dbReference>
<dbReference type="SUPFAM" id="SSF51182">
    <property type="entry name" value="RmlC-like cupins"/>
    <property type="match status" value="1"/>
</dbReference>
<dbReference type="InterPro" id="IPR009327">
    <property type="entry name" value="Cupin_DUF985"/>
</dbReference>
<evidence type="ECO:0000259" key="1">
    <source>
        <dbReference type="Pfam" id="PF06172"/>
    </source>
</evidence>
<sequence length="230" mass="25939">MSQVPYPYPTSNPELIKLLNLIPLFEGGFFSQTVYLDTAPSTDTKTKEISWGPAVDVLADTKTQGEFLQGDRVPAATQIFYLLTSEQYRGKMHMNEHATFHTHHQGRSLYTLIQPPSSTEEKPKIHRVIVGPNIQAGELLQLYVPGHWWKASEIPEEDLLLLDSPTAEKEGLKDKIGCLISEVVVPGWTMGQHQFLDVEKLKALWNGQPGWEEFEKYTRAPEGVAIPDKE</sequence>
<dbReference type="Proteomes" id="UP000289152">
    <property type="component" value="Unassembled WGS sequence"/>
</dbReference>
<name>A0A4Q1BV68_TREME</name>
<evidence type="ECO:0000313" key="3">
    <source>
        <dbReference type="Proteomes" id="UP000289152"/>
    </source>
</evidence>